<evidence type="ECO:0000256" key="4">
    <source>
        <dbReference type="ARBA" id="ARBA00022989"/>
    </source>
</evidence>
<dbReference type="PANTHER" id="PTHR30572:SF4">
    <property type="entry name" value="ABC TRANSPORTER PERMEASE YTRF"/>
    <property type="match status" value="1"/>
</dbReference>
<dbReference type="Pfam" id="PF12704">
    <property type="entry name" value="MacB_PCD"/>
    <property type="match status" value="2"/>
</dbReference>
<dbReference type="InterPro" id="IPR003838">
    <property type="entry name" value="ABC3_permease_C"/>
</dbReference>
<protein>
    <submittedName>
        <fullName evidence="10">ABC transporter permease</fullName>
    </submittedName>
</protein>
<dbReference type="RefSeq" id="WP_221030404.1">
    <property type="nucleotide sequence ID" value="NZ_CP139781.1"/>
</dbReference>
<keyword evidence="2" id="KW-1003">Cell membrane</keyword>
<evidence type="ECO:0000259" key="9">
    <source>
        <dbReference type="Pfam" id="PF12704"/>
    </source>
</evidence>
<organism evidence="10 11">
    <name type="scientific">Actomonas aquatica</name>
    <dbReference type="NCBI Taxonomy" id="2866162"/>
    <lineage>
        <taxon>Bacteria</taxon>
        <taxon>Pseudomonadati</taxon>
        <taxon>Verrucomicrobiota</taxon>
        <taxon>Opitutia</taxon>
        <taxon>Opitutales</taxon>
        <taxon>Opitutaceae</taxon>
        <taxon>Actomonas</taxon>
    </lineage>
</organism>
<keyword evidence="4 7" id="KW-1133">Transmembrane helix</keyword>
<feature type="transmembrane region" description="Helical" evidence="7">
    <location>
        <begin position="99"/>
        <end position="121"/>
    </location>
</feature>
<keyword evidence="11" id="KW-1185">Reference proteome</keyword>
<evidence type="ECO:0000256" key="1">
    <source>
        <dbReference type="ARBA" id="ARBA00004651"/>
    </source>
</evidence>
<dbReference type="InterPro" id="IPR047928">
    <property type="entry name" value="Perm_prefix_1"/>
</dbReference>
<keyword evidence="3 7" id="KW-0812">Transmembrane</keyword>
<dbReference type="InterPro" id="IPR025857">
    <property type="entry name" value="MacB_PCD"/>
</dbReference>
<evidence type="ECO:0000256" key="6">
    <source>
        <dbReference type="ARBA" id="ARBA00038076"/>
    </source>
</evidence>
<evidence type="ECO:0000256" key="5">
    <source>
        <dbReference type="ARBA" id="ARBA00023136"/>
    </source>
</evidence>
<dbReference type="NCBIfam" id="TIGR03434">
    <property type="entry name" value="ADOP"/>
    <property type="match status" value="1"/>
</dbReference>
<feature type="transmembrane region" description="Helical" evidence="7">
    <location>
        <begin position="852"/>
        <end position="871"/>
    </location>
</feature>
<evidence type="ECO:0000259" key="8">
    <source>
        <dbReference type="Pfam" id="PF02687"/>
    </source>
</evidence>
<feature type="transmembrane region" description="Helical" evidence="7">
    <location>
        <begin position="408"/>
        <end position="429"/>
    </location>
</feature>
<sequence length="888" mass="96856">MTTTERFRWVRTKLRRLFRRGQQEAAMDAEMQFHFDQLVAEFRASGLSEAAAHRAALREFGTTDAYREEMRDTWRWPALADLWRDLRFAARSLLRTPGFALLAILTLGLGVGVNTAMFSVVNGVALKPLPYRDADQVDRIYRRTSAEPTGALSVPDYREFRAAASSIYSEIAGFSFGDVSLADEGQPAQFASGMRVSAEFFQLLGLPPVQGRAFQLDETQRGNDAVVILSNRLWQNNFGSRPDILGQQIRIDGRAHTVVGVMPATFNEWRHWGWVDLFRPLAFSTAAESAREQPTVGVIARRAPDIDAATANAFVSNFGERLARDYPELHAESAFYTRTLPDTVTGFDTKITLSMLLGLSGFVVLIACSNLANFLLARTMARSREHAVRAALGASRAQLLRPLLAESLLLALAGSALAVVCAIGASDWLRVRSTGDNGEQVIFALDWSVLGWALLCSLLTAIAFGLAPSLFTLRLDLNNALKSGGRGTTGSRRQNRLRHLLIVGQFALAMVLLTGSAVFVSALSDLNERREGWDSERLVTGTFLLPEARYDTPDAITAFQDRALERLRALPGVNQAAFSTHPPFFSWSETRRFIVDRQERPAPGREPAAVVNVTTPDYLATVQTPLLSGRDFALTDRADSTPVMLINADLAQVLFGNADPLGQRLAFVADGSPQWIEVVGVVGNVRNSEAEAASIPHQVYLPMAQRPAAYHEIAVRTASGNPDAMVPAIRSIFTELDPDLPIRDLKSADQRIARFNYQVGVLRDMLTAFATLGTALAAIGIFGVITRTMAQRRHEFGVRLALGAQVSDITRLVLGSGVRLALTGAIIGLVGGVGLSKLLAIGFPNMDLARPAVMAFTALGLIGIALLACYLPARRASRIDPVESLRAE</sequence>
<dbReference type="InterPro" id="IPR017800">
    <property type="entry name" value="ADOP"/>
</dbReference>
<name>A0ABZ1C6T0_9BACT</name>
<feature type="domain" description="MacB-like periplasmic core" evidence="9">
    <location>
        <begin position="554"/>
        <end position="730"/>
    </location>
</feature>
<dbReference type="EMBL" id="CP139781">
    <property type="protein sequence ID" value="WRQ87432.1"/>
    <property type="molecule type" value="Genomic_DNA"/>
</dbReference>
<feature type="domain" description="MacB-like periplasmic core" evidence="9">
    <location>
        <begin position="101"/>
        <end position="311"/>
    </location>
</feature>
<feature type="domain" description="ABC3 transporter permease C-terminal" evidence="8">
    <location>
        <begin position="359"/>
        <end position="475"/>
    </location>
</feature>
<feature type="transmembrane region" description="Helical" evidence="7">
    <location>
        <begin position="820"/>
        <end position="840"/>
    </location>
</feature>
<feature type="domain" description="ABC3 transporter permease C-terminal" evidence="8">
    <location>
        <begin position="768"/>
        <end position="881"/>
    </location>
</feature>
<dbReference type="NCBIfam" id="NF038403">
    <property type="entry name" value="perm_prefix_1"/>
    <property type="match status" value="1"/>
</dbReference>
<evidence type="ECO:0000313" key="10">
    <source>
        <dbReference type="EMBL" id="WRQ87432.1"/>
    </source>
</evidence>
<dbReference type="PANTHER" id="PTHR30572">
    <property type="entry name" value="MEMBRANE COMPONENT OF TRANSPORTER-RELATED"/>
    <property type="match status" value="1"/>
</dbReference>
<gene>
    <name evidence="10" type="ORF">K1X11_021675</name>
</gene>
<evidence type="ECO:0000256" key="3">
    <source>
        <dbReference type="ARBA" id="ARBA00022692"/>
    </source>
</evidence>
<dbReference type="InterPro" id="IPR050250">
    <property type="entry name" value="Macrolide_Exporter_MacB"/>
</dbReference>
<feature type="transmembrane region" description="Helical" evidence="7">
    <location>
        <begin position="353"/>
        <end position="376"/>
    </location>
</feature>
<reference evidence="10 11" key="1">
    <citation type="submission" date="2023-12" db="EMBL/GenBank/DDBJ databases">
        <title>Description of an unclassified Opitutus bacterium of Verrucomicrobiota.</title>
        <authorList>
            <person name="Zhang D.-F."/>
        </authorList>
    </citation>
    <scope>NUCLEOTIDE SEQUENCE [LARGE SCALE GENOMIC DNA]</scope>
    <source>
        <strain evidence="10 11">WL0086</strain>
    </source>
</reference>
<evidence type="ECO:0000256" key="7">
    <source>
        <dbReference type="SAM" id="Phobius"/>
    </source>
</evidence>
<accession>A0ABZ1C6T0</accession>
<comment type="similarity">
    <text evidence="6">Belongs to the ABC-4 integral membrane protein family.</text>
</comment>
<dbReference type="Pfam" id="PF02687">
    <property type="entry name" value="FtsX"/>
    <property type="match status" value="2"/>
</dbReference>
<keyword evidence="5 7" id="KW-0472">Membrane</keyword>
<feature type="transmembrane region" description="Helical" evidence="7">
    <location>
        <begin position="500"/>
        <end position="520"/>
    </location>
</feature>
<evidence type="ECO:0000313" key="11">
    <source>
        <dbReference type="Proteomes" id="UP000738431"/>
    </source>
</evidence>
<feature type="transmembrane region" description="Helical" evidence="7">
    <location>
        <begin position="449"/>
        <end position="473"/>
    </location>
</feature>
<evidence type="ECO:0000256" key="2">
    <source>
        <dbReference type="ARBA" id="ARBA00022475"/>
    </source>
</evidence>
<comment type="subcellular location">
    <subcellularLocation>
        <location evidence="1">Cell membrane</location>
        <topology evidence="1">Multi-pass membrane protein</topology>
    </subcellularLocation>
</comment>
<dbReference type="Proteomes" id="UP000738431">
    <property type="component" value="Chromosome"/>
</dbReference>
<proteinExistence type="inferred from homology"/>
<feature type="transmembrane region" description="Helical" evidence="7">
    <location>
        <begin position="765"/>
        <end position="785"/>
    </location>
</feature>